<dbReference type="GO" id="GO:0003964">
    <property type="term" value="F:RNA-directed DNA polymerase activity"/>
    <property type="evidence" value="ECO:0007669"/>
    <property type="project" value="UniProtKB-EC"/>
</dbReference>
<dbReference type="FunFam" id="3.30.70.270:FF:000020">
    <property type="entry name" value="Transposon Tf2-6 polyprotein-like Protein"/>
    <property type="match status" value="1"/>
</dbReference>
<dbReference type="PANTHER" id="PTHR33064:SF37">
    <property type="entry name" value="RIBONUCLEASE H"/>
    <property type="match status" value="1"/>
</dbReference>
<organism evidence="3 4">
    <name type="scientific">Araneus ventricosus</name>
    <name type="common">Orbweaver spider</name>
    <name type="synonym">Epeira ventricosa</name>
    <dbReference type="NCBI Taxonomy" id="182803"/>
    <lineage>
        <taxon>Eukaryota</taxon>
        <taxon>Metazoa</taxon>
        <taxon>Ecdysozoa</taxon>
        <taxon>Arthropoda</taxon>
        <taxon>Chelicerata</taxon>
        <taxon>Arachnida</taxon>
        <taxon>Araneae</taxon>
        <taxon>Araneomorphae</taxon>
        <taxon>Entelegynae</taxon>
        <taxon>Araneoidea</taxon>
        <taxon>Araneidae</taxon>
        <taxon>Araneus</taxon>
    </lineage>
</organism>
<comment type="caution">
    <text evidence="3">The sequence shown here is derived from an EMBL/GenBank/DDBJ whole genome shotgun (WGS) entry which is preliminary data.</text>
</comment>
<dbReference type="Pfam" id="PF17919">
    <property type="entry name" value="RT_RNaseH_2"/>
    <property type="match status" value="1"/>
</dbReference>
<dbReference type="InterPro" id="IPR043502">
    <property type="entry name" value="DNA/RNA_pol_sf"/>
</dbReference>
<protein>
    <recommendedName>
        <fullName evidence="1">RNA-directed DNA polymerase</fullName>
        <ecNumber evidence="1">2.7.7.49</ecNumber>
    </recommendedName>
</protein>
<dbReference type="Gene3D" id="3.30.70.270">
    <property type="match status" value="2"/>
</dbReference>
<dbReference type="EC" id="2.7.7.49" evidence="1"/>
<proteinExistence type="predicted"/>
<gene>
    <name evidence="3" type="primary">pol_303</name>
    <name evidence="3" type="ORF">AVEN_68242_1</name>
</gene>
<keyword evidence="4" id="KW-1185">Reference proteome</keyword>
<accession>A0A4Y2VU32</accession>
<dbReference type="InterPro" id="IPR043128">
    <property type="entry name" value="Rev_trsase/Diguanyl_cyclase"/>
</dbReference>
<dbReference type="OrthoDB" id="7696691at2759"/>
<dbReference type="PANTHER" id="PTHR33064">
    <property type="entry name" value="POL PROTEIN"/>
    <property type="match status" value="1"/>
</dbReference>
<dbReference type="SUPFAM" id="SSF56672">
    <property type="entry name" value="DNA/RNA polymerases"/>
    <property type="match status" value="1"/>
</dbReference>
<dbReference type="Proteomes" id="UP000499080">
    <property type="component" value="Unassembled WGS sequence"/>
</dbReference>
<name>A0A4Y2VU32_ARAVE</name>
<feature type="domain" description="Reverse transcriptase" evidence="2">
    <location>
        <begin position="1"/>
        <end position="68"/>
    </location>
</feature>
<dbReference type="InterPro" id="IPR051320">
    <property type="entry name" value="Viral_Replic_Matur_Polypro"/>
</dbReference>
<dbReference type="PROSITE" id="PS50878">
    <property type="entry name" value="RT_POL"/>
    <property type="match status" value="1"/>
</dbReference>
<dbReference type="AlphaFoldDB" id="A0A4Y2VU32"/>
<evidence type="ECO:0000313" key="3">
    <source>
        <dbReference type="EMBL" id="GBO27786.1"/>
    </source>
</evidence>
<sequence>MVNHSLKPVLGDCYECYLDDIALYSSTPEEHYHGVEKVLTLLYKAGLTLKPEKCHFFQRQLEFLGYLVAEDGMRPQENKIRVVQDFPIPRRPKQIRQFLGLRSWHKAFIPHFSYIAAPLYYLTKKEQRWKWDLEEQRAFDQLKTCLTHAPVLALPKEDTTLGLYTDASDAGLGAELGQRLSDGTYQVLTYVSRILRPP</sequence>
<evidence type="ECO:0000313" key="4">
    <source>
        <dbReference type="Proteomes" id="UP000499080"/>
    </source>
</evidence>
<reference evidence="3 4" key="1">
    <citation type="journal article" date="2019" name="Sci. Rep.">
        <title>Orb-weaving spider Araneus ventricosus genome elucidates the spidroin gene catalogue.</title>
        <authorList>
            <person name="Kono N."/>
            <person name="Nakamura H."/>
            <person name="Ohtoshi R."/>
            <person name="Moran D.A.P."/>
            <person name="Shinohara A."/>
            <person name="Yoshida Y."/>
            <person name="Fujiwara M."/>
            <person name="Mori M."/>
            <person name="Tomita M."/>
            <person name="Arakawa K."/>
        </authorList>
    </citation>
    <scope>NUCLEOTIDE SEQUENCE [LARGE SCALE GENOMIC DNA]</scope>
</reference>
<dbReference type="EMBL" id="BGPR01050848">
    <property type="protein sequence ID" value="GBO27786.1"/>
    <property type="molecule type" value="Genomic_DNA"/>
</dbReference>
<dbReference type="InterPro" id="IPR041577">
    <property type="entry name" value="RT_RNaseH_2"/>
</dbReference>
<evidence type="ECO:0000259" key="2">
    <source>
        <dbReference type="PROSITE" id="PS50878"/>
    </source>
</evidence>
<evidence type="ECO:0000256" key="1">
    <source>
        <dbReference type="ARBA" id="ARBA00012493"/>
    </source>
</evidence>
<dbReference type="InterPro" id="IPR000477">
    <property type="entry name" value="RT_dom"/>
</dbReference>
<dbReference type="Pfam" id="PF00078">
    <property type="entry name" value="RVT_1"/>
    <property type="match status" value="1"/>
</dbReference>